<gene>
    <name evidence="2" type="ORF">TvY486_0030330</name>
</gene>
<dbReference type="VEuPathDB" id="TriTrypDB:TvY486_0030330"/>
<reference evidence="2 3" key="1">
    <citation type="journal article" date="2012" name="Proc. Natl. Acad. Sci. U.S.A.">
        <title>Antigenic diversity is generated by distinct evolutionary mechanisms in African trypanosome species.</title>
        <authorList>
            <person name="Jackson A.P."/>
            <person name="Berry A."/>
            <person name="Aslett M."/>
            <person name="Allison H.C."/>
            <person name="Burton P."/>
            <person name="Vavrova-Anderson J."/>
            <person name="Brown R."/>
            <person name="Browne H."/>
            <person name="Corton N."/>
            <person name="Hauser H."/>
            <person name="Gamble J."/>
            <person name="Gilderthorp R."/>
            <person name="Marcello L."/>
            <person name="McQuillan J."/>
            <person name="Otto T.D."/>
            <person name="Quail M.A."/>
            <person name="Sanders M.J."/>
            <person name="van Tonder A."/>
            <person name="Ginger M.L."/>
            <person name="Field M.C."/>
            <person name="Barry J.D."/>
            <person name="Hertz-Fowler C."/>
            <person name="Berriman M."/>
        </authorList>
    </citation>
    <scope>NUCLEOTIDE SEQUENCE</scope>
    <source>
        <strain evidence="2 3">Y486</strain>
    </source>
</reference>
<feature type="compositionally biased region" description="Basic and acidic residues" evidence="1">
    <location>
        <begin position="120"/>
        <end position="141"/>
    </location>
</feature>
<keyword evidence="3" id="KW-1185">Reference proteome</keyword>
<name>F9WRT0_TRYVY</name>
<dbReference type="EMBL" id="CAEX01005182">
    <property type="protein sequence ID" value="CCD20264.1"/>
    <property type="molecule type" value="Genomic_DNA"/>
</dbReference>
<dbReference type="AlphaFoldDB" id="F9WRT0"/>
<protein>
    <submittedName>
        <fullName evidence="2">Uncharacterized protein</fullName>
    </submittedName>
</protein>
<evidence type="ECO:0000313" key="2">
    <source>
        <dbReference type="EMBL" id="CCD20264.1"/>
    </source>
</evidence>
<feature type="region of interest" description="Disordered" evidence="1">
    <location>
        <begin position="319"/>
        <end position="343"/>
    </location>
</feature>
<feature type="region of interest" description="Disordered" evidence="1">
    <location>
        <begin position="119"/>
        <end position="181"/>
    </location>
</feature>
<proteinExistence type="predicted"/>
<evidence type="ECO:0000256" key="1">
    <source>
        <dbReference type="SAM" id="MobiDB-lite"/>
    </source>
</evidence>
<feature type="compositionally biased region" description="Basic and acidic residues" evidence="1">
    <location>
        <begin position="24"/>
        <end position="35"/>
    </location>
</feature>
<feature type="region of interest" description="Disordered" evidence="1">
    <location>
        <begin position="24"/>
        <end position="52"/>
    </location>
</feature>
<accession>F9WRT0</accession>
<evidence type="ECO:0000313" key="3">
    <source>
        <dbReference type="Proteomes" id="UP000009027"/>
    </source>
</evidence>
<organism evidence="2 3">
    <name type="scientific">Trypanosoma vivax (strain Y486)</name>
    <dbReference type="NCBI Taxonomy" id="1055687"/>
    <lineage>
        <taxon>Eukaryota</taxon>
        <taxon>Discoba</taxon>
        <taxon>Euglenozoa</taxon>
        <taxon>Kinetoplastea</taxon>
        <taxon>Metakinetoplastina</taxon>
        <taxon>Trypanosomatida</taxon>
        <taxon>Trypanosomatidae</taxon>
        <taxon>Trypanosoma</taxon>
        <taxon>Duttonella</taxon>
    </lineage>
</organism>
<feature type="compositionally biased region" description="Basic residues" evidence="1">
    <location>
        <begin position="330"/>
        <end position="340"/>
    </location>
</feature>
<sequence>MLKWPWCAKKYAAHAWLRKQMLQKHPEKQLSRGGEEAQDTPDGDGEAKQEEHEQKEFVCRQCHRVLKCKTWLTSHKCEATSIINSEGSNVEEQSVTAARPICSKECHYRWLLRHMLSKHPGHDESLRPQPRAKPERKEMRTKAQSQGDGSGSLEPAGCGDVDVERPRKRPRVGRHTEEEEERDYVFQIRRRVQTVVLAALAHAHAPKHAATMQRKMKDGTVAPTPLVQRSLQCPYCPMKCALKKYLTTPLKAKRGQPRREVRHSSQKVDCKESAAHLLDCPSLRELRKKHGLGTPRGGELFFSAQLAGFLKELFKLDSPSAPNPDEPKLRPARAVKRHRSPAALDTTCSPSAAVKLIGVCAARAARKRVR</sequence>
<dbReference type="Proteomes" id="UP000009027">
    <property type="component" value="Unassembled WGS sequence"/>
</dbReference>